<evidence type="ECO:0000313" key="1">
    <source>
        <dbReference type="EMBL" id="GAA0878237.1"/>
    </source>
</evidence>
<evidence type="ECO:0000313" key="2">
    <source>
        <dbReference type="Proteomes" id="UP001500469"/>
    </source>
</evidence>
<accession>A0ABP3YES6</accession>
<protein>
    <submittedName>
        <fullName evidence="1">Uncharacterized protein</fullName>
    </submittedName>
</protein>
<comment type="caution">
    <text evidence="1">The sequence shown here is derived from an EMBL/GenBank/DDBJ whole genome shotgun (WGS) entry which is preliminary data.</text>
</comment>
<dbReference type="EMBL" id="BAAAFI010000004">
    <property type="protein sequence ID" value="GAA0878237.1"/>
    <property type="molecule type" value="Genomic_DNA"/>
</dbReference>
<reference evidence="2" key="1">
    <citation type="journal article" date="2019" name="Int. J. Syst. Evol. Microbiol.">
        <title>The Global Catalogue of Microorganisms (GCM) 10K type strain sequencing project: providing services to taxonomists for standard genome sequencing and annotation.</title>
        <authorList>
            <consortium name="The Broad Institute Genomics Platform"/>
            <consortium name="The Broad Institute Genome Sequencing Center for Infectious Disease"/>
            <person name="Wu L."/>
            <person name="Ma J."/>
        </authorList>
    </citation>
    <scope>NUCLEOTIDE SEQUENCE [LARGE SCALE GENOMIC DNA]</scope>
    <source>
        <strain evidence="2">JCM 16112</strain>
    </source>
</reference>
<organism evidence="1 2">
    <name type="scientific">Algoriphagus jejuensis</name>
    <dbReference type="NCBI Taxonomy" id="419934"/>
    <lineage>
        <taxon>Bacteria</taxon>
        <taxon>Pseudomonadati</taxon>
        <taxon>Bacteroidota</taxon>
        <taxon>Cytophagia</taxon>
        <taxon>Cytophagales</taxon>
        <taxon>Cyclobacteriaceae</taxon>
        <taxon>Algoriphagus</taxon>
    </lineage>
</organism>
<gene>
    <name evidence="1" type="ORF">GCM10009119_12050</name>
</gene>
<sequence>MHEVTFSSDGETQAKMEIDQGYRFADLELEERSFHLFFNRDNASLKNARIVEPQSKLQIARGKGSYFWGNARFEFVGGEVYKIKRKKNVNGYEIIGPYGTLFKIENHAMTKVSTYNEHDFLAQAFFVFERIKVTQSRPSDVIIYTSNYYPVTSNK</sequence>
<dbReference type="Proteomes" id="UP001500469">
    <property type="component" value="Unassembled WGS sequence"/>
</dbReference>
<name>A0ABP3YES6_9BACT</name>
<keyword evidence="2" id="KW-1185">Reference proteome</keyword>
<proteinExistence type="predicted"/>